<dbReference type="AlphaFoldDB" id="A0A255YTX9"/>
<dbReference type="Proteomes" id="UP000216998">
    <property type="component" value="Unassembled WGS sequence"/>
</dbReference>
<accession>A0A255YTX9</accession>
<reference evidence="1 2" key="1">
    <citation type="submission" date="2017-07" db="EMBL/GenBank/DDBJ databases">
        <title>Niveispirillum cyanobacteriorum sp. nov., isolated from cyanobacterial aggregates in a eutrophic lake.</title>
        <authorList>
            <person name="Cai H."/>
        </authorList>
    </citation>
    <scope>NUCLEOTIDE SEQUENCE [LARGE SCALE GENOMIC DNA]</scope>
    <source>
        <strain evidence="2">TH1-14</strain>
    </source>
</reference>
<keyword evidence="2" id="KW-1185">Reference proteome</keyword>
<dbReference type="RefSeq" id="WP_094457673.1">
    <property type="nucleotide sequence ID" value="NZ_NOXU01000031.1"/>
</dbReference>
<organism evidence="1 2">
    <name type="scientific">Niveispirillum lacus</name>
    <dbReference type="NCBI Taxonomy" id="1981099"/>
    <lineage>
        <taxon>Bacteria</taxon>
        <taxon>Pseudomonadati</taxon>
        <taxon>Pseudomonadota</taxon>
        <taxon>Alphaproteobacteria</taxon>
        <taxon>Rhodospirillales</taxon>
        <taxon>Azospirillaceae</taxon>
        <taxon>Niveispirillum</taxon>
    </lineage>
</organism>
<evidence type="ECO:0000313" key="2">
    <source>
        <dbReference type="Proteomes" id="UP000216998"/>
    </source>
</evidence>
<protein>
    <submittedName>
        <fullName evidence="1">Uncharacterized protein</fullName>
    </submittedName>
</protein>
<gene>
    <name evidence="1" type="ORF">CHU95_17860</name>
</gene>
<comment type="caution">
    <text evidence="1">The sequence shown here is derived from an EMBL/GenBank/DDBJ whole genome shotgun (WGS) entry which is preliminary data.</text>
</comment>
<name>A0A255YTX9_9PROT</name>
<sequence length="66" mass="7032">MQKLNFAHGAALRPQTLALDPVTPPSRRTTALSGLAAQLQSVLTELLAGEAYRLGLSPHLKRDVGL</sequence>
<dbReference type="OrthoDB" id="8481315at2"/>
<dbReference type="EMBL" id="NOXU01000031">
    <property type="protein sequence ID" value="OYQ32639.1"/>
    <property type="molecule type" value="Genomic_DNA"/>
</dbReference>
<evidence type="ECO:0000313" key="1">
    <source>
        <dbReference type="EMBL" id="OYQ32639.1"/>
    </source>
</evidence>
<proteinExistence type="predicted"/>